<reference evidence="14" key="2">
    <citation type="submission" date="2025-08" db="UniProtKB">
        <authorList>
            <consortium name="RefSeq"/>
        </authorList>
    </citation>
    <scope>IDENTIFICATION</scope>
</reference>
<sequence>MIEAMEPIKHLALETYNITLNRELFINQWAQERLAFGEPLWLFLSDRLEPNNIFNFFIPLSGIFSQEMLLHLLSVLTLASTLNSFEKWIYPEIRPLWFLREQFANNKLTVKPTVALQSYQLSCETSGGLPCAHSMIFTVFVLILAAHIFIYLWDRFVAWHSPWYRCVMYPAIIGLVVSMWLSRLYLATEFLHQCILGSYFGFRAVNAFEVNIKYLFSRPRAYAVPAVCFLGAFAGSVYFIKLHFDMDPHWSVRQAFKWCPEPTYMRHEASPIFALVRDLGNLMGLALASPLFDLEAKESTFWRRCRVLGTLEFVNYGLRVATVKQYGRFAFLSYEFSRNVFHSLALVKYVPNFY</sequence>
<keyword evidence="5" id="KW-0312">Gluconeogenesis</keyword>
<protein>
    <recommendedName>
        <fullName evidence="4">glucose-6-phosphatase</fullName>
        <ecNumber evidence="4">3.1.3.9</ecNumber>
    </recommendedName>
</protein>
<dbReference type="GO" id="GO:0051156">
    <property type="term" value="P:glucose 6-phosphate metabolic process"/>
    <property type="evidence" value="ECO:0007669"/>
    <property type="project" value="TreeGrafter"/>
</dbReference>
<dbReference type="GO" id="GO:0004346">
    <property type="term" value="F:glucose-6-phosphatase activity"/>
    <property type="evidence" value="ECO:0007669"/>
    <property type="project" value="UniProtKB-EC"/>
</dbReference>
<dbReference type="EC" id="3.1.3.9" evidence="4"/>
<evidence type="ECO:0000256" key="8">
    <source>
        <dbReference type="ARBA" id="ARBA00022824"/>
    </source>
</evidence>
<keyword evidence="9 11" id="KW-1133">Transmembrane helix</keyword>
<feature type="transmembrane region" description="Helical" evidence="11">
    <location>
        <begin position="135"/>
        <end position="154"/>
    </location>
</feature>
<dbReference type="AlphaFoldDB" id="A0AB39Z4Z4"/>
<keyword evidence="10 11" id="KW-0472">Membrane</keyword>
<keyword evidence="7" id="KW-0378">Hydrolase</keyword>
<dbReference type="Proteomes" id="UP001652628">
    <property type="component" value="Chromosome 2L"/>
</dbReference>
<comment type="similarity">
    <text evidence="3">Belongs to the glucose-6-phosphatase family.</text>
</comment>
<keyword evidence="13" id="KW-1185">Reference proteome</keyword>
<name>A0AB39Z4Z4_DROSZ</name>
<comment type="pathway">
    <text evidence="2">Carbohydrate biosynthesis; gluconeogenesis.</text>
</comment>
<comment type="subcellular location">
    <subcellularLocation>
        <location evidence="1">Endoplasmic reticulum membrane</location>
        <topology evidence="1">Multi-pass membrane protein</topology>
    </subcellularLocation>
</comment>
<feature type="transmembrane region" description="Helical" evidence="11">
    <location>
        <begin position="166"/>
        <end position="186"/>
    </location>
</feature>
<evidence type="ECO:0000256" key="11">
    <source>
        <dbReference type="SAM" id="Phobius"/>
    </source>
</evidence>
<dbReference type="SUPFAM" id="SSF48317">
    <property type="entry name" value="Acid phosphatase/Vanadium-dependent haloperoxidase"/>
    <property type="match status" value="1"/>
</dbReference>
<accession>A0AB39Z4Z4</accession>
<feature type="domain" description="Phosphatidic acid phosphatase type 2/haloperoxidase" evidence="12">
    <location>
        <begin position="69"/>
        <end position="206"/>
    </location>
</feature>
<evidence type="ECO:0000256" key="9">
    <source>
        <dbReference type="ARBA" id="ARBA00022989"/>
    </source>
</evidence>
<evidence type="ECO:0000256" key="2">
    <source>
        <dbReference type="ARBA" id="ARBA00004742"/>
    </source>
</evidence>
<keyword evidence="8" id="KW-0256">Endoplasmic reticulum</keyword>
<evidence type="ECO:0000313" key="14">
    <source>
        <dbReference type="RefSeq" id="XP_016928512.2"/>
    </source>
</evidence>
<evidence type="ECO:0000256" key="7">
    <source>
        <dbReference type="ARBA" id="ARBA00022801"/>
    </source>
</evidence>
<dbReference type="PANTHER" id="PTHR12591">
    <property type="entry name" value="GLUCOSE-6-PHOSPHATASE"/>
    <property type="match status" value="1"/>
</dbReference>
<dbReference type="PANTHER" id="PTHR12591:SF0">
    <property type="entry name" value="FI19814P1"/>
    <property type="match status" value="1"/>
</dbReference>
<organism evidence="13 14">
    <name type="scientific">Drosophila suzukii</name>
    <name type="common">Spotted-wing drosophila fruit fly</name>
    <dbReference type="NCBI Taxonomy" id="28584"/>
    <lineage>
        <taxon>Eukaryota</taxon>
        <taxon>Metazoa</taxon>
        <taxon>Ecdysozoa</taxon>
        <taxon>Arthropoda</taxon>
        <taxon>Hexapoda</taxon>
        <taxon>Insecta</taxon>
        <taxon>Pterygota</taxon>
        <taxon>Neoptera</taxon>
        <taxon>Endopterygota</taxon>
        <taxon>Diptera</taxon>
        <taxon>Brachycera</taxon>
        <taxon>Muscomorpha</taxon>
        <taxon>Ephydroidea</taxon>
        <taxon>Drosophilidae</taxon>
        <taxon>Drosophila</taxon>
        <taxon>Sophophora</taxon>
    </lineage>
</organism>
<evidence type="ECO:0000256" key="3">
    <source>
        <dbReference type="ARBA" id="ARBA00009266"/>
    </source>
</evidence>
<evidence type="ECO:0000313" key="13">
    <source>
        <dbReference type="Proteomes" id="UP001652628"/>
    </source>
</evidence>
<evidence type="ECO:0000256" key="1">
    <source>
        <dbReference type="ARBA" id="ARBA00004477"/>
    </source>
</evidence>
<dbReference type="RefSeq" id="XP_016928512.2">
    <property type="nucleotide sequence ID" value="XM_017073023.4"/>
</dbReference>
<keyword evidence="6 11" id="KW-0812">Transmembrane</keyword>
<dbReference type="Pfam" id="PF01569">
    <property type="entry name" value="PAP2"/>
    <property type="match status" value="1"/>
</dbReference>
<dbReference type="GO" id="GO:0005789">
    <property type="term" value="C:endoplasmic reticulum membrane"/>
    <property type="evidence" value="ECO:0007669"/>
    <property type="project" value="UniProtKB-SubCell"/>
</dbReference>
<evidence type="ECO:0000256" key="10">
    <source>
        <dbReference type="ARBA" id="ARBA00023136"/>
    </source>
</evidence>
<gene>
    <name evidence="14" type="primary">G6P</name>
</gene>
<dbReference type="InterPro" id="IPR036938">
    <property type="entry name" value="PAP2/HPO_sf"/>
</dbReference>
<dbReference type="CTD" id="33476"/>
<evidence type="ECO:0000256" key="6">
    <source>
        <dbReference type="ARBA" id="ARBA00022692"/>
    </source>
</evidence>
<evidence type="ECO:0000259" key="12">
    <source>
        <dbReference type="Pfam" id="PF01569"/>
    </source>
</evidence>
<dbReference type="InterPro" id="IPR000326">
    <property type="entry name" value="PAP2/HPO"/>
</dbReference>
<evidence type="ECO:0000256" key="5">
    <source>
        <dbReference type="ARBA" id="ARBA00022432"/>
    </source>
</evidence>
<evidence type="ECO:0000256" key="4">
    <source>
        <dbReference type="ARBA" id="ARBA00012634"/>
    </source>
</evidence>
<reference evidence="13" key="1">
    <citation type="submission" date="2025-05" db="UniProtKB">
        <authorList>
            <consortium name="RefSeq"/>
        </authorList>
    </citation>
    <scope>NUCLEOTIDE SEQUENCE [LARGE SCALE GENOMIC DNA]</scope>
</reference>
<dbReference type="GO" id="GO:0006094">
    <property type="term" value="P:gluconeogenesis"/>
    <property type="evidence" value="ECO:0007669"/>
    <property type="project" value="UniProtKB-KW"/>
</dbReference>
<dbReference type="GeneID" id="108009038"/>
<feature type="transmembrane region" description="Helical" evidence="11">
    <location>
        <begin position="221"/>
        <end position="240"/>
    </location>
</feature>
<proteinExistence type="inferred from homology"/>